<evidence type="ECO:0000256" key="4">
    <source>
        <dbReference type="ARBA" id="ARBA00023136"/>
    </source>
</evidence>
<dbReference type="HOGENOM" id="CLU_025574_4_0_11"/>
<keyword evidence="9" id="KW-1185">Reference proteome</keyword>
<accession>A0A060JLR9</accession>
<keyword evidence="6 7" id="KW-0961">Cell wall biogenesis/degradation</keyword>
<dbReference type="eggNOG" id="COG1559">
    <property type="taxonomic scope" value="Bacteria"/>
</dbReference>
<evidence type="ECO:0000256" key="2">
    <source>
        <dbReference type="ARBA" id="ARBA00022692"/>
    </source>
</evidence>
<evidence type="ECO:0000256" key="7">
    <source>
        <dbReference type="HAMAP-Rule" id="MF_02065"/>
    </source>
</evidence>
<dbReference type="NCBIfam" id="TIGR00247">
    <property type="entry name" value="endolytic transglycosylase MltG"/>
    <property type="match status" value="1"/>
</dbReference>
<evidence type="ECO:0000256" key="6">
    <source>
        <dbReference type="ARBA" id="ARBA00023316"/>
    </source>
</evidence>
<dbReference type="InterPro" id="IPR003770">
    <property type="entry name" value="MLTG-like"/>
</dbReference>
<dbReference type="RefSeq" id="WP_051636250.1">
    <property type="nucleotide sequence ID" value="NZ_CP007490.1"/>
</dbReference>
<evidence type="ECO:0000256" key="5">
    <source>
        <dbReference type="ARBA" id="ARBA00023239"/>
    </source>
</evidence>
<comment type="function">
    <text evidence="7">Functions as a peptidoglycan terminase that cleaves nascent peptidoglycan strands endolytically to terminate their elongation.</text>
</comment>
<evidence type="ECO:0000256" key="3">
    <source>
        <dbReference type="ARBA" id="ARBA00022989"/>
    </source>
</evidence>
<reference evidence="8 9" key="1">
    <citation type="journal article" date="2014" name="Int. J. Syst. Evol. Microbiol.">
        <title>Rhodoluna lacicola gen. nov., sp. nov., a planktonic freshwater bacterium with stream-lined genome.</title>
        <authorList>
            <person name="Hahn M."/>
            <person name="Schmidt J."/>
            <person name="Taipale S.J."/>
            <person name="Doolittle W.F."/>
            <person name="Koll U."/>
        </authorList>
    </citation>
    <scope>NUCLEOTIDE SEQUENCE [LARGE SCALE GENOMIC DNA]</scope>
    <source>
        <strain evidence="8 9">MWH-Ta8</strain>
    </source>
</reference>
<name>A0A060JLR9_9MICO</name>
<protein>
    <recommendedName>
        <fullName evidence="7">Endolytic murein transglycosylase</fullName>
        <ecNumber evidence="7">4.2.2.29</ecNumber>
    </recommendedName>
    <alternativeName>
        <fullName evidence="7">Peptidoglycan lytic transglycosylase</fullName>
    </alternativeName>
    <alternativeName>
        <fullName evidence="7">Peptidoglycan polymerization terminase</fullName>
    </alternativeName>
</protein>
<dbReference type="CDD" id="cd08010">
    <property type="entry name" value="MltG_like"/>
    <property type="match status" value="1"/>
</dbReference>
<keyword evidence="2 7" id="KW-0812">Transmembrane</keyword>
<keyword evidence="1 7" id="KW-1003">Cell membrane</keyword>
<dbReference type="STRING" id="529884.Rhola_00007290"/>
<gene>
    <name evidence="7" type="primary">mltG</name>
    <name evidence="8" type="ORF">Rhola_00007290</name>
</gene>
<dbReference type="GO" id="GO:0008932">
    <property type="term" value="F:lytic endotransglycosylase activity"/>
    <property type="evidence" value="ECO:0007669"/>
    <property type="project" value="UniProtKB-UniRule"/>
</dbReference>
<dbReference type="EC" id="4.2.2.29" evidence="7"/>
<keyword evidence="3 7" id="KW-1133">Transmembrane helix</keyword>
<evidence type="ECO:0000256" key="1">
    <source>
        <dbReference type="ARBA" id="ARBA00022475"/>
    </source>
</evidence>
<evidence type="ECO:0000313" key="8">
    <source>
        <dbReference type="EMBL" id="AIC47533.1"/>
    </source>
</evidence>
<dbReference type="Pfam" id="PF02618">
    <property type="entry name" value="YceG"/>
    <property type="match status" value="1"/>
</dbReference>
<proteinExistence type="inferred from homology"/>
<dbReference type="HAMAP" id="MF_02065">
    <property type="entry name" value="MltG"/>
    <property type="match status" value="1"/>
</dbReference>
<comment type="catalytic activity">
    <reaction evidence="7">
        <text>a peptidoglycan chain = a peptidoglycan chain with N-acetyl-1,6-anhydromuramyl-[peptide] at the reducing end + a peptidoglycan chain with N-acetylglucosamine at the non-reducing end.</text>
        <dbReference type="EC" id="4.2.2.29"/>
    </reaction>
</comment>
<dbReference type="KEGG" id="rla:Rhola_00007290"/>
<dbReference type="OrthoDB" id="9814591at2"/>
<comment type="similarity">
    <text evidence="7">Belongs to the transglycosylase MltG family.</text>
</comment>
<dbReference type="Gene3D" id="3.30.160.60">
    <property type="entry name" value="Classic Zinc Finger"/>
    <property type="match status" value="1"/>
</dbReference>
<dbReference type="AlphaFoldDB" id="A0A060JLR9"/>
<feature type="site" description="Important for catalytic activity" evidence="7">
    <location>
        <position position="223"/>
    </location>
</feature>
<keyword evidence="4 7" id="KW-0472">Membrane</keyword>
<evidence type="ECO:0000313" key="9">
    <source>
        <dbReference type="Proteomes" id="UP000067708"/>
    </source>
</evidence>
<dbReference type="Proteomes" id="UP000067708">
    <property type="component" value="Chromosome"/>
</dbReference>
<dbReference type="GO" id="GO:0009252">
    <property type="term" value="P:peptidoglycan biosynthetic process"/>
    <property type="evidence" value="ECO:0007669"/>
    <property type="project" value="UniProtKB-UniRule"/>
</dbReference>
<dbReference type="PATRIC" id="fig|529884.3.peg.692"/>
<dbReference type="PANTHER" id="PTHR30518:SF2">
    <property type="entry name" value="ENDOLYTIC MUREIN TRANSGLYCOSYLASE"/>
    <property type="match status" value="1"/>
</dbReference>
<dbReference type="PANTHER" id="PTHR30518">
    <property type="entry name" value="ENDOLYTIC MUREIN TRANSGLYCOSYLASE"/>
    <property type="match status" value="1"/>
</dbReference>
<dbReference type="EMBL" id="CP007490">
    <property type="protein sequence ID" value="AIC47533.1"/>
    <property type="molecule type" value="Genomic_DNA"/>
</dbReference>
<organism evidence="8 9">
    <name type="scientific">Rhodoluna lacicola</name>
    <dbReference type="NCBI Taxonomy" id="529884"/>
    <lineage>
        <taxon>Bacteria</taxon>
        <taxon>Bacillati</taxon>
        <taxon>Actinomycetota</taxon>
        <taxon>Actinomycetes</taxon>
        <taxon>Micrococcales</taxon>
        <taxon>Microbacteriaceae</taxon>
        <taxon>Luna cluster</taxon>
        <taxon>Luna-1 subcluster</taxon>
        <taxon>Rhodoluna</taxon>
    </lineage>
</organism>
<dbReference type="GO" id="GO:0071555">
    <property type="term" value="P:cell wall organization"/>
    <property type="evidence" value="ECO:0007669"/>
    <property type="project" value="UniProtKB-KW"/>
</dbReference>
<dbReference type="GO" id="GO:0005886">
    <property type="term" value="C:plasma membrane"/>
    <property type="evidence" value="ECO:0007669"/>
    <property type="project" value="UniProtKB-UniRule"/>
</dbReference>
<keyword evidence="5 7" id="KW-0456">Lyase</keyword>
<sequence>MNKLSRRRVLAGFIVFLLLLGGAVAYANKGLIRAAFEQMQGNDFPGPGTGEVQITVRAGDSGESITKQLLAAGVIKNFRTTYQLILDTNPTFYPGIFTLKLQMRSADAISALTDQNSASLRRTTIKEGLRASVLFGVLAESTGLPKSQFESLFNKPEVFGLSAELPNIEGYLFPATYTFAPGSTAKEILQTMVDRMQQEIRSFGIPAAKTHEVLTLASVIQKEARIKEDFYRVSRTFLNRIEIGMHLQSDATVSYGVGGNTVSTSRADRANKNGYNTYLYPGLPIGPISAPGSVAIDAALNPAQGKWLYFCTVNLETGETVFSETYAQHEKAVAQWLAWMKENPGYE</sequence>